<dbReference type="PRINTS" id="PR00111">
    <property type="entry name" value="ABHYDROLASE"/>
</dbReference>
<dbReference type="InterPro" id="IPR000073">
    <property type="entry name" value="AB_hydrolase_1"/>
</dbReference>
<reference evidence="3" key="1">
    <citation type="submission" date="2017-05" db="EMBL/GenBank/DDBJ databases">
        <authorList>
            <person name="Rodrigo-Torres L."/>
            <person name="Arahal R. D."/>
            <person name="Lucena T."/>
        </authorList>
    </citation>
    <scope>NUCLEOTIDE SEQUENCE [LARGE SCALE GENOMIC DNA]</scope>
    <source>
        <strain evidence="3">CECT 8649</strain>
    </source>
</reference>
<organism evidence="2 3">
    <name type="scientific">Pelagimonas phthalicica</name>
    <dbReference type="NCBI Taxonomy" id="1037362"/>
    <lineage>
        <taxon>Bacteria</taxon>
        <taxon>Pseudomonadati</taxon>
        <taxon>Pseudomonadota</taxon>
        <taxon>Alphaproteobacteria</taxon>
        <taxon>Rhodobacterales</taxon>
        <taxon>Roseobacteraceae</taxon>
        <taxon>Pelagimonas</taxon>
    </lineage>
</organism>
<dbReference type="RefSeq" id="WP_099246806.1">
    <property type="nucleotide sequence ID" value="NZ_FXXP01000002.1"/>
</dbReference>
<name>A0A238JED4_9RHOB</name>
<evidence type="ECO:0000313" key="2">
    <source>
        <dbReference type="EMBL" id="SMX29040.1"/>
    </source>
</evidence>
<evidence type="ECO:0000313" key="3">
    <source>
        <dbReference type="Proteomes" id="UP000225972"/>
    </source>
</evidence>
<dbReference type="SUPFAM" id="SSF53474">
    <property type="entry name" value="alpha/beta-Hydrolases"/>
    <property type="match status" value="1"/>
</dbReference>
<dbReference type="Gene3D" id="3.40.50.1820">
    <property type="entry name" value="alpha/beta hydrolase"/>
    <property type="match status" value="1"/>
</dbReference>
<dbReference type="InterPro" id="IPR050266">
    <property type="entry name" value="AB_hydrolase_sf"/>
</dbReference>
<dbReference type="AlphaFoldDB" id="A0A238JED4"/>
<proteinExistence type="predicted"/>
<dbReference type="OrthoDB" id="5491135at2"/>
<dbReference type="PANTHER" id="PTHR43798">
    <property type="entry name" value="MONOACYLGLYCEROL LIPASE"/>
    <property type="match status" value="1"/>
</dbReference>
<sequence length="236" mass="26462">MREPVVFLPAMMCDARLFGPQIADLSRDHAVMSAPITQGERVEEIASNLLDVLPKRFALVGLGMGGIVALELIRRAPDRITRLALLDTTPLADTPQQAAARDPQIIRARAGKLSEVMEEELRHFDLAPTPYRAEIIALVEDMSQTLGPECYMRQARAMQRRRDQQTTLRKIVVPTMVMCGAQDKIWPVKRHTFMAELIPSAQLKIIEHAGHLPPLEQPIAVTDALREWLAEPLVLR</sequence>
<dbReference type="EMBL" id="FXXP01000002">
    <property type="protein sequence ID" value="SMX29040.1"/>
    <property type="molecule type" value="Genomic_DNA"/>
</dbReference>
<dbReference type="Pfam" id="PF00561">
    <property type="entry name" value="Abhydrolase_1"/>
    <property type="match status" value="1"/>
</dbReference>
<accession>A0A238JED4</accession>
<evidence type="ECO:0000259" key="1">
    <source>
        <dbReference type="Pfam" id="PF00561"/>
    </source>
</evidence>
<dbReference type="PANTHER" id="PTHR43798:SF29">
    <property type="entry name" value="AB HYDROLASE-1 DOMAIN-CONTAINING PROTEIN"/>
    <property type="match status" value="1"/>
</dbReference>
<dbReference type="EC" id="3.1.1.85" evidence="2"/>
<dbReference type="Proteomes" id="UP000225972">
    <property type="component" value="Unassembled WGS sequence"/>
</dbReference>
<protein>
    <submittedName>
        <fullName evidence="2">Pimeloyl-[acyl-carrier protein] methyl ester esterase</fullName>
        <ecNumber evidence="2">3.1.1.85</ecNumber>
    </submittedName>
</protein>
<keyword evidence="3" id="KW-1185">Reference proteome</keyword>
<dbReference type="InterPro" id="IPR029058">
    <property type="entry name" value="AB_hydrolase_fold"/>
</dbReference>
<dbReference type="GO" id="GO:0090499">
    <property type="term" value="F:pimelyl-[acyl-carrier protein] methyl ester esterase activity"/>
    <property type="evidence" value="ECO:0007669"/>
    <property type="project" value="UniProtKB-EC"/>
</dbReference>
<keyword evidence="2" id="KW-0378">Hydrolase</keyword>
<gene>
    <name evidence="2" type="primary">bioH_1</name>
    <name evidence="2" type="ORF">TRP8649_03171</name>
</gene>
<feature type="domain" description="AB hydrolase-1" evidence="1">
    <location>
        <begin position="55"/>
        <end position="217"/>
    </location>
</feature>